<evidence type="ECO:0000256" key="2">
    <source>
        <dbReference type="SAM" id="Phobius"/>
    </source>
</evidence>
<feature type="transmembrane region" description="Helical" evidence="2">
    <location>
        <begin position="258"/>
        <end position="279"/>
    </location>
</feature>
<feature type="transmembrane region" description="Helical" evidence="2">
    <location>
        <begin position="66"/>
        <end position="85"/>
    </location>
</feature>
<dbReference type="EMBL" id="CAJNOC010000263">
    <property type="protein sequence ID" value="CAF0735513.1"/>
    <property type="molecule type" value="Genomic_DNA"/>
</dbReference>
<keyword evidence="2" id="KW-1133">Transmembrane helix</keyword>
<feature type="region of interest" description="Disordered" evidence="1">
    <location>
        <begin position="689"/>
        <end position="724"/>
    </location>
</feature>
<protein>
    <recommendedName>
        <fullName evidence="5">Transmembrane protein</fullName>
    </recommendedName>
</protein>
<organism evidence="3 4">
    <name type="scientific">Brachionus calyciflorus</name>
    <dbReference type="NCBI Taxonomy" id="104777"/>
    <lineage>
        <taxon>Eukaryota</taxon>
        <taxon>Metazoa</taxon>
        <taxon>Spiralia</taxon>
        <taxon>Gnathifera</taxon>
        <taxon>Rotifera</taxon>
        <taxon>Eurotatoria</taxon>
        <taxon>Monogononta</taxon>
        <taxon>Pseudotrocha</taxon>
        <taxon>Ploima</taxon>
        <taxon>Brachionidae</taxon>
        <taxon>Brachionus</taxon>
    </lineage>
</organism>
<feature type="transmembrane region" description="Helical" evidence="2">
    <location>
        <begin position="30"/>
        <end position="54"/>
    </location>
</feature>
<keyword evidence="4" id="KW-1185">Reference proteome</keyword>
<dbReference type="Gene3D" id="1.20.1070.10">
    <property type="entry name" value="Rhodopsin 7-helix transmembrane proteins"/>
    <property type="match status" value="1"/>
</dbReference>
<feature type="transmembrane region" description="Helical" evidence="2">
    <location>
        <begin position="595"/>
        <end position="614"/>
    </location>
</feature>
<evidence type="ECO:0000256" key="1">
    <source>
        <dbReference type="SAM" id="MobiDB-lite"/>
    </source>
</evidence>
<dbReference type="OrthoDB" id="10564733at2759"/>
<feature type="compositionally biased region" description="Acidic residues" evidence="1">
    <location>
        <begin position="689"/>
        <end position="699"/>
    </location>
</feature>
<sequence length="724" mass="85847">MEFYELNRLYDDYLSNSNSAKILDNYLHNFIPIIITIGIITSFLNIIIISRPYFQSTSKNNLFSQVKFNFLFQVLSLIIFISNNYEKYLIDNFYFKSNKYTYFRIKIYLNTFYNIFLYCVIWLFIIGCLDYCFIAIIKFHYNVNYSRQNRRLFQHQQILFQYQQKLLHHQQSRLRQNKSNFQVAQTFSASSSNESLENNKEPISPKIESSGQFFNSQDINYSDGFNDDCFIFEANFDQKRKRKKLKNEHDISFFSPKVIRYSTFTIILFSVFLALPQLFGFEVKENILTLSPSPMSIFSENDNIYYIQSDDFNSSKTQNLKYLKKKLDQSNMRRNLALGFVLRTQMDKNTNEIINRMKRTHKKFFTQEGFFNLASKDYNFCSLVKKEIEIPLITKSLSGRFKRQNEKRPTKIDLFNVTLICVAKSSLNELLAYNTLYFWLEHTMVISAPIFIALVLISSLMYTFLNYAKLIVQQAKIKRKRIKILKIQEQNSMAKFSNLMNVSFDSKSGKNATKLNSSDDYLNNSISTSNNKCDLKDRKLQVIQNEDQNLNKMFIIELAMYILFTFPYTLARLILDLFSKDGIKINLDFCCLYRIFFLLFHLNLLCKFFVLFALNARFRLSFARLFSFKPSTCFITDYNDEYYKKYDVVGIESNLCLLCLCPFSCFCWKHSNDELNDFKLNNDTMDFDEKDENDYDNEDYNEHSTDFNSNLHQFSRPADPDSEL</sequence>
<keyword evidence="2" id="KW-0812">Transmembrane</keyword>
<feature type="transmembrane region" description="Helical" evidence="2">
    <location>
        <begin position="115"/>
        <end position="141"/>
    </location>
</feature>
<name>A0A813NF14_9BILA</name>
<reference evidence="3" key="1">
    <citation type="submission" date="2021-02" db="EMBL/GenBank/DDBJ databases">
        <authorList>
            <person name="Nowell W R."/>
        </authorList>
    </citation>
    <scope>NUCLEOTIDE SEQUENCE</scope>
    <source>
        <strain evidence="3">Ploen Becks lab</strain>
    </source>
</reference>
<comment type="caution">
    <text evidence="3">The sequence shown here is derived from an EMBL/GenBank/DDBJ whole genome shotgun (WGS) entry which is preliminary data.</text>
</comment>
<keyword evidence="2" id="KW-0472">Membrane</keyword>
<proteinExistence type="predicted"/>
<feature type="transmembrane region" description="Helical" evidence="2">
    <location>
        <begin position="554"/>
        <end position="575"/>
    </location>
</feature>
<feature type="transmembrane region" description="Helical" evidence="2">
    <location>
        <begin position="446"/>
        <end position="472"/>
    </location>
</feature>
<evidence type="ECO:0000313" key="3">
    <source>
        <dbReference type="EMBL" id="CAF0735513.1"/>
    </source>
</evidence>
<dbReference type="AlphaFoldDB" id="A0A813NF14"/>
<evidence type="ECO:0008006" key="5">
    <source>
        <dbReference type="Google" id="ProtNLM"/>
    </source>
</evidence>
<dbReference type="Proteomes" id="UP000663879">
    <property type="component" value="Unassembled WGS sequence"/>
</dbReference>
<accession>A0A813NF14</accession>
<evidence type="ECO:0000313" key="4">
    <source>
        <dbReference type="Proteomes" id="UP000663879"/>
    </source>
</evidence>
<gene>
    <name evidence="3" type="ORF">OXX778_LOCUS3100</name>
</gene>